<evidence type="ECO:0000256" key="9">
    <source>
        <dbReference type="SAM" id="Phobius"/>
    </source>
</evidence>
<evidence type="ECO:0000259" key="11">
    <source>
        <dbReference type="PROSITE" id="PS50929"/>
    </source>
</evidence>
<dbReference type="GO" id="GO:0034040">
    <property type="term" value="F:ATPase-coupled lipid transmembrane transporter activity"/>
    <property type="evidence" value="ECO:0007669"/>
    <property type="project" value="TreeGrafter"/>
</dbReference>
<feature type="transmembrane region" description="Helical" evidence="9">
    <location>
        <begin position="172"/>
        <end position="192"/>
    </location>
</feature>
<feature type="transmembrane region" description="Helical" evidence="9">
    <location>
        <begin position="204"/>
        <end position="223"/>
    </location>
</feature>
<dbReference type="InterPro" id="IPR039421">
    <property type="entry name" value="Type_1_exporter"/>
</dbReference>
<evidence type="ECO:0000256" key="7">
    <source>
        <dbReference type="ARBA" id="ARBA00023136"/>
    </source>
</evidence>
<dbReference type="PROSITE" id="PS50929">
    <property type="entry name" value="ABC_TM1F"/>
    <property type="match status" value="1"/>
</dbReference>
<evidence type="ECO:0000256" key="5">
    <source>
        <dbReference type="ARBA" id="ARBA00022840"/>
    </source>
</evidence>
<keyword evidence="2" id="KW-1003">Cell membrane</keyword>
<evidence type="ECO:0000256" key="8">
    <source>
        <dbReference type="SAM" id="MobiDB-lite"/>
    </source>
</evidence>
<dbReference type="EMBL" id="CADIJO010000009">
    <property type="protein sequence ID" value="CAB3706095.1"/>
    <property type="molecule type" value="Genomic_DNA"/>
</dbReference>
<dbReference type="PROSITE" id="PS50893">
    <property type="entry name" value="ABC_TRANSPORTER_2"/>
    <property type="match status" value="1"/>
</dbReference>
<feature type="transmembrane region" description="Helical" evidence="9">
    <location>
        <begin position="386"/>
        <end position="405"/>
    </location>
</feature>
<dbReference type="GO" id="GO:0140359">
    <property type="term" value="F:ABC-type transporter activity"/>
    <property type="evidence" value="ECO:0007669"/>
    <property type="project" value="InterPro"/>
</dbReference>
<dbReference type="InterPro" id="IPR036640">
    <property type="entry name" value="ABC1_TM_sf"/>
</dbReference>
<dbReference type="GO" id="GO:0005524">
    <property type="term" value="F:ATP binding"/>
    <property type="evidence" value="ECO:0007669"/>
    <property type="project" value="UniProtKB-KW"/>
</dbReference>
<dbReference type="AlphaFoldDB" id="A0A6S7A054"/>
<accession>A0A6S7A054</accession>
<comment type="subcellular location">
    <subcellularLocation>
        <location evidence="1">Cell membrane</location>
        <topology evidence="1">Multi-pass membrane protein</topology>
    </subcellularLocation>
</comment>
<evidence type="ECO:0000259" key="10">
    <source>
        <dbReference type="PROSITE" id="PS50893"/>
    </source>
</evidence>
<keyword evidence="5 12" id="KW-0067">ATP-binding</keyword>
<dbReference type="SUPFAM" id="SSF90123">
    <property type="entry name" value="ABC transporter transmembrane region"/>
    <property type="match status" value="1"/>
</dbReference>
<dbReference type="InterPro" id="IPR003593">
    <property type="entry name" value="AAA+_ATPase"/>
</dbReference>
<dbReference type="GO" id="GO:0016887">
    <property type="term" value="F:ATP hydrolysis activity"/>
    <property type="evidence" value="ECO:0007669"/>
    <property type="project" value="InterPro"/>
</dbReference>
<keyword evidence="4" id="KW-0547">Nucleotide-binding</keyword>
<reference evidence="12 13" key="1">
    <citation type="submission" date="2020-04" db="EMBL/GenBank/DDBJ databases">
        <authorList>
            <person name="De Canck E."/>
        </authorList>
    </citation>
    <scope>NUCLEOTIDE SEQUENCE [LARGE SCALE GENOMIC DNA]</scope>
    <source>
        <strain evidence="12 13">LMG 3458</strain>
    </source>
</reference>
<evidence type="ECO:0000256" key="4">
    <source>
        <dbReference type="ARBA" id="ARBA00022741"/>
    </source>
</evidence>
<feature type="domain" description="ABC transporter" evidence="10">
    <location>
        <begin position="477"/>
        <end position="709"/>
    </location>
</feature>
<keyword evidence="6 9" id="KW-1133">Transmembrane helix</keyword>
<dbReference type="RefSeq" id="WP_175193033.1">
    <property type="nucleotide sequence ID" value="NZ_CADIJO010000009.1"/>
</dbReference>
<dbReference type="InterPro" id="IPR011527">
    <property type="entry name" value="ABC1_TM_dom"/>
</dbReference>
<evidence type="ECO:0000313" key="13">
    <source>
        <dbReference type="Proteomes" id="UP000494111"/>
    </source>
</evidence>
<proteinExistence type="predicted"/>
<evidence type="ECO:0000256" key="2">
    <source>
        <dbReference type="ARBA" id="ARBA00022475"/>
    </source>
</evidence>
<evidence type="ECO:0000313" key="12">
    <source>
        <dbReference type="EMBL" id="CAB3706095.1"/>
    </source>
</evidence>
<feature type="region of interest" description="Disordered" evidence="8">
    <location>
        <begin position="1"/>
        <end position="25"/>
    </location>
</feature>
<dbReference type="SUPFAM" id="SSF52540">
    <property type="entry name" value="P-loop containing nucleoside triphosphate hydrolases"/>
    <property type="match status" value="1"/>
</dbReference>
<dbReference type="PANTHER" id="PTHR24221">
    <property type="entry name" value="ATP-BINDING CASSETTE SUB-FAMILY B"/>
    <property type="match status" value="1"/>
</dbReference>
<organism evidence="12 13">
    <name type="scientific">Achromobacter deleyi</name>
    <dbReference type="NCBI Taxonomy" id="1353891"/>
    <lineage>
        <taxon>Bacteria</taxon>
        <taxon>Pseudomonadati</taxon>
        <taxon>Pseudomonadota</taxon>
        <taxon>Betaproteobacteria</taxon>
        <taxon>Burkholderiales</taxon>
        <taxon>Alcaligenaceae</taxon>
        <taxon>Achromobacter</taxon>
    </lineage>
</organism>
<evidence type="ECO:0000256" key="3">
    <source>
        <dbReference type="ARBA" id="ARBA00022692"/>
    </source>
</evidence>
<dbReference type="PANTHER" id="PTHR24221:SF248">
    <property type="entry name" value="ABC TRANSPORTER TRANSMEMBRANE REGION"/>
    <property type="match status" value="1"/>
</dbReference>
<sequence length="710" mass="76134">MDISLHASAAPTVRAAPSTPPPADLGDALLEAAEQLLGPVAQWQWRRQVKLLAGQAALQPWLDAAARHLRIDCVPVRGAAIPASASASRSASASASAAQATLAPGPYLWIHDGQAQAVSHGGHDWRVGGLRQGQPPEGGALYRVVPSHTFAKLGWREFRQAALSDSRLLREIGLATFVINAFALVIPLYMNAIYDRVLPAQADMSLWVLSLGAAFCLGLEYLLRNERSRALMRLADEFQATCLPQLTHWLSRAPLTQALDWGNGAVRGLAALSRLRSLYWSLIGSSVLDLGFAVLYLAIIAWLGGLLALAPAAVLAVGAWVMWRYDRQLDAAGPPDDAAFSVTADRYALYRAANAESVLASEYLVATETQRQREQRRYALQSRCSAALNLLGNGQTLLIVVLAYYLVATHRMQPAGIFAAILLSGRMLQPLGSLMTALPSLRQMRVCLHQVNDTLGASAAAPPTVQDMARAGTGWCLRDVSLRYGDAAPLALKDVSLDIRPGERIAIVGPAAGGKSTLLKLLLGVMAPTRGSVQYNGCALAGDAARTLREQVHYGWQSAELIGPTPRDYLDLDGARTPDELAASLRQTGLAPVVARWPQGLATPCAALPALGRRTLELLALARMALSRRAVYALDTPSECLDPQAERQLLAMLRARCDQGATVLLVTDKANLLTLVDRVIYVTQGQIRFDGTVPQFQGLLAQGADQPAQS</sequence>
<dbReference type="Pfam" id="PF00005">
    <property type="entry name" value="ABC_tran"/>
    <property type="match status" value="1"/>
</dbReference>
<name>A0A6S7A054_9BURK</name>
<dbReference type="Gene3D" id="1.20.1560.10">
    <property type="entry name" value="ABC transporter type 1, transmembrane domain"/>
    <property type="match status" value="1"/>
</dbReference>
<evidence type="ECO:0000256" key="6">
    <source>
        <dbReference type="ARBA" id="ARBA00022989"/>
    </source>
</evidence>
<feature type="domain" description="ABC transmembrane type-1" evidence="11">
    <location>
        <begin position="172"/>
        <end position="443"/>
    </location>
</feature>
<keyword evidence="7 9" id="KW-0472">Membrane</keyword>
<dbReference type="InterPro" id="IPR003439">
    <property type="entry name" value="ABC_transporter-like_ATP-bd"/>
</dbReference>
<gene>
    <name evidence="12" type="primary">btuD_9</name>
    <name evidence="12" type="ORF">LMG3458_02933</name>
</gene>
<evidence type="ECO:0000256" key="1">
    <source>
        <dbReference type="ARBA" id="ARBA00004651"/>
    </source>
</evidence>
<dbReference type="SMART" id="SM00382">
    <property type="entry name" value="AAA"/>
    <property type="match status" value="1"/>
</dbReference>
<feature type="transmembrane region" description="Helical" evidence="9">
    <location>
        <begin position="305"/>
        <end position="323"/>
    </location>
</feature>
<protein>
    <submittedName>
        <fullName evidence="12">Vitamin B12 import ATP-binding protein BtuD</fullName>
    </submittedName>
</protein>
<feature type="transmembrane region" description="Helical" evidence="9">
    <location>
        <begin position="277"/>
        <end position="299"/>
    </location>
</feature>
<dbReference type="GO" id="GO:0005886">
    <property type="term" value="C:plasma membrane"/>
    <property type="evidence" value="ECO:0007669"/>
    <property type="project" value="UniProtKB-SubCell"/>
</dbReference>
<keyword evidence="3 9" id="KW-0812">Transmembrane</keyword>
<dbReference type="Proteomes" id="UP000494111">
    <property type="component" value="Unassembled WGS sequence"/>
</dbReference>
<dbReference type="InterPro" id="IPR027417">
    <property type="entry name" value="P-loop_NTPase"/>
</dbReference>
<dbReference type="Gene3D" id="3.40.50.300">
    <property type="entry name" value="P-loop containing nucleotide triphosphate hydrolases"/>
    <property type="match status" value="1"/>
</dbReference>